<dbReference type="PANTHER" id="PTHR43685:SF5">
    <property type="entry name" value="GLYCOSYLTRANSFERASE EPSE-RELATED"/>
    <property type="match status" value="1"/>
</dbReference>
<reference evidence="5 6" key="1">
    <citation type="submission" date="2020-04" db="EMBL/GenBank/DDBJ databases">
        <title>Description of novel Gluconacetobacter.</title>
        <authorList>
            <person name="Sombolestani A."/>
        </authorList>
    </citation>
    <scope>NUCLEOTIDE SEQUENCE [LARGE SCALE GENOMIC DNA]</scope>
    <source>
        <strain evidence="5 6">LMG 7603</strain>
    </source>
</reference>
<evidence type="ECO:0000259" key="4">
    <source>
        <dbReference type="Pfam" id="PF00535"/>
    </source>
</evidence>
<dbReference type="Pfam" id="PF00535">
    <property type="entry name" value="Glycos_transf_2"/>
    <property type="match status" value="1"/>
</dbReference>
<keyword evidence="3 5" id="KW-0808">Transferase</keyword>
<evidence type="ECO:0000313" key="5">
    <source>
        <dbReference type="EMBL" id="MBB2155761.1"/>
    </source>
</evidence>
<evidence type="ECO:0000256" key="3">
    <source>
        <dbReference type="ARBA" id="ARBA00022679"/>
    </source>
</evidence>
<dbReference type="RefSeq" id="WP_012553339.1">
    <property type="nucleotide sequence ID" value="NZ_JABEQG010000006.1"/>
</dbReference>
<comment type="caution">
    <text evidence="5">The sequence shown here is derived from an EMBL/GenBank/DDBJ whole genome shotgun (WGS) entry which is preliminary data.</text>
</comment>
<evidence type="ECO:0000313" key="6">
    <source>
        <dbReference type="Proteomes" id="UP000550787"/>
    </source>
</evidence>
<dbReference type="EMBL" id="JABEQG010000006">
    <property type="protein sequence ID" value="MBB2155761.1"/>
    <property type="molecule type" value="Genomic_DNA"/>
</dbReference>
<name>A0A7W4I4F6_GLUDI</name>
<dbReference type="InterPro" id="IPR050834">
    <property type="entry name" value="Glycosyltransf_2"/>
</dbReference>
<dbReference type="GO" id="GO:0016757">
    <property type="term" value="F:glycosyltransferase activity"/>
    <property type="evidence" value="ECO:0007669"/>
    <property type="project" value="UniProtKB-KW"/>
</dbReference>
<feature type="domain" description="Glycosyltransferase 2-like" evidence="4">
    <location>
        <begin position="8"/>
        <end position="167"/>
    </location>
</feature>
<protein>
    <submittedName>
        <fullName evidence="5">Glycosyltransferase family 2 protein</fullName>
    </submittedName>
</protein>
<comment type="similarity">
    <text evidence="1">Belongs to the glycosyltransferase 2 family.</text>
</comment>
<dbReference type="InterPro" id="IPR029044">
    <property type="entry name" value="Nucleotide-diphossugar_trans"/>
</dbReference>
<dbReference type="PANTHER" id="PTHR43685">
    <property type="entry name" value="GLYCOSYLTRANSFERASE"/>
    <property type="match status" value="1"/>
</dbReference>
<evidence type="ECO:0000256" key="1">
    <source>
        <dbReference type="ARBA" id="ARBA00006739"/>
    </source>
</evidence>
<dbReference type="InterPro" id="IPR001173">
    <property type="entry name" value="Glyco_trans_2-like"/>
</dbReference>
<sequence>MADPVIDILVPAYNAEPTIREAIDSLRNQTVRNIRIVVVDDGSTDATGRILAEMAAQDGRIVVLTQPNGGIVAALTYGLSVCRAPFIARHDADDLAAPDRLERQIRHMEEHPDCVAVSGSGSHIDAQGRPTGGRVRLARIDKADPFWIPAREPYLPQPFLLMRRAAFDLAGGYRSLAVAEDSDLYWRLDDIGTLSNIDRNFGSYRVHAGSVSSASIRNGRSMAFWSQMAALSARRRRAGQPDQVFSPAELRRCEAAETLEEFFRAGCPGLTQAERSWLALALGMKLVALAFYRPYELDSADCAFIGRALRDRDVAIDRENRVEIAEHLMATATRLAAHGRFGDALKLVSPARYPVLLGRISFRLVLPSGLRDVFKRLAGRAQPA</sequence>
<gene>
    <name evidence="5" type="ORF">HLH33_05465</name>
</gene>
<organism evidence="5 6">
    <name type="scientific">Gluconacetobacter diazotrophicus</name>
    <name type="common">Acetobacter diazotrophicus</name>
    <dbReference type="NCBI Taxonomy" id="33996"/>
    <lineage>
        <taxon>Bacteria</taxon>
        <taxon>Pseudomonadati</taxon>
        <taxon>Pseudomonadota</taxon>
        <taxon>Alphaproteobacteria</taxon>
        <taxon>Acetobacterales</taxon>
        <taxon>Acetobacteraceae</taxon>
        <taxon>Gluconacetobacter</taxon>
    </lineage>
</organism>
<proteinExistence type="inferred from homology"/>
<dbReference type="AlphaFoldDB" id="A0A7W4I4F6"/>
<keyword evidence="2" id="KW-0328">Glycosyltransferase</keyword>
<evidence type="ECO:0000256" key="2">
    <source>
        <dbReference type="ARBA" id="ARBA00022676"/>
    </source>
</evidence>
<dbReference type="SUPFAM" id="SSF53448">
    <property type="entry name" value="Nucleotide-diphospho-sugar transferases"/>
    <property type="match status" value="1"/>
</dbReference>
<dbReference type="Proteomes" id="UP000550787">
    <property type="component" value="Unassembled WGS sequence"/>
</dbReference>
<dbReference type="CDD" id="cd00761">
    <property type="entry name" value="Glyco_tranf_GTA_type"/>
    <property type="match status" value="1"/>
</dbReference>
<accession>A0A7W4I4F6</accession>
<dbReference type="Gene3D" id="3.90.550.10">
    <property type="entry name" value="Spore Coat Polysaccharide Biosynthesis Protein SpsA, Chain A"/>
    <property type="match status" value="1"/>
</dbReference>